<dbReference type="Proteomes" id="UP000515154">
    <property type="component" value="Linkage group LG5"/>
</dbReference>
<name>A0A6P7SFN5_9MOLL</name>
<feature type="signal peptide" evidence="2">
    <location>
        <begin position="1"/>
        <end position="16"/>
    </location>
</feature>
<reference evidence="4" key="1">
    <citation type="submission" date="2025-08" db="UniProtKB">
        <authorList>
            <consortium name="RefSeq"/>
        </authorList>
    </citation>
    <scope>IDENTIFICATION</scope>
</reference>
<evidence type="ECO:0000313" key="3">
    <source>
        <dbReference type="Proteomes" id="UP000515154"/>
    </source>
</evidence>
<keyword evidence="1" id="KW-0472">Membrane</keyword>
<feature type="chain" id="PRO_5028339935" evidence="2">
    <location>
        <begin position="17"/>
        <end position="620"/>
    </location>
</feature>
<organism evidence="3 4">
    <name type="scientific">Octopus sinensis</name>
    <name type="common">East Asian common octopus</name>
    <dbReference type="NCBI Taxonomy" id="2607531"/>
    <lineage>
        <taxon>Eukaryota</taxon>
        <taxon>Metazoa</taxon>
        <taxon>Spiralia</taxon>
        <taxon>Lophotrochozoa</taxon>
        <taxon>Mollusca</taxon>
        <taxon>Cephalopoda</taxon>
        <taxon>Coleoidea</taxon>
        <taxon>Octopodiformes</taxon>
        <taxon>Octopoda</taxon>
        <taxon>Incirrata</taxon>
        <taxon>Octopodidae</taxon>
        <taxon>Octopus</taxon>
    </lineage>
</organism>
<dbReference type="AlphaFoldDB" id="A0A6P7SFN5"/>
<keyword evidence="1" id="KW-0812">Transmembrane</keyword>
<evidence type="ECO:0000256" key="2">
    <source>
        <dbReference type="SAM" id="SignalP"/>
    </source>
</evidence>
<accession>A0A6P7SFN5</accession>
<evidence type="ECO:0000256" key="1">
    <source>
        <dbReference type="SAM" id="Phobius"/>
    </source>
</evidence>
<keyword evidence="2" id="KW-0732">Signal</keyword>
<dbReference type="RefSeq" id="XP_029636773.1">
    <property type="nucleotide sequence ID" value="XM_029780913.2"/>
</dbReference>
<gene>
    <name evidence="4" type="primary">LOC115212086</name>
</gene>
<dbReference type="KEGG" id="osn:115212086"/>
<sequence length="620" mass="72112">MTYILLLMVTIYFISSKPLIVCTLYTNQKSVKNLNCPIIPGANVSYYIINMTHKVKVISCNQNFEIHVLELNEQVVCVKIQLMKGEQTIVKPLLVSANNHAAIAKFRPDFIDSSEQFTITIRLLMEKQGGYYWSQVFKYENNAIPECVSFHCKNEKEFLAISLSHLDKRTAKYNVSVTLKNDPLLITWCEQTFHMHRQTKKAQVFFNYSCFQECKRTYRIMVKPLQLNKPYLATFLRIPCNWNTSLELQAKQNLCGDFEQITTLAPVSFINTTSQPYFSTTRIQPLKGSSQGSAIWILILVLILSLIICLFMILQRRKCLKYLQCTNVNQDTAQQQGLVICFPHPMEHCAAVKELTIMLNSYTSLHVRSSHKMKLKRNKLLKKQIQHVYDYFNTFIIVHSDGLYYHCQNEGKNGIGQEMADFTIELVKFCTDNINQSKNIFHVTFEDLSNFENSQLCSDSQENMYYLYRPNVLANNNSLDLNQIENLLCDINDQQSEIQPSRSHVKFQMNWKESREIQNLNDALVSRDYKQRMFPNWYTDMFPKFEINDTLSNFNFDKNSKVSDCMSFEVYKNNTFTNSRLNGSDSVSHTVSEVGNDQLSAFLERINERNDRNVQSTIEC</sequence>
<protein>
    <submittedName>
        <fullName evidence="4">Uncharacterized protein LOC115212086 isoform X1</fullName>
    </submittedName>
</protein>
<feature type="transmembrane region" description="Helical" evidence="1">
    <location>
        <begin position="294"/>
        <end position="314"/>
    </location>
</feature>
<evidence type="ECO:0000313" key="4">
    <source>
        <dbReference type="RefSeq" id="XP_029636773.1"/>
    </source>
</evidence>
<keyword evidence="3" id="KW-1185">Reference proteome</keyword>
<proteinExistence type="predicted"/>
<keyword evidence="1" id="KW-1133">Transmembrane helix</keyword>